<reference evidence="12" key="2">
    <citation type="submission" date="2013-07" db="EMBL/GenBank/DDBJ databases">
        <authorList>
            <person name="Morais-Silva F.O."/>
            <person name="Rezende A.M."/>
            <person name="Pimentel C."/>
            <person name="Resende D.M."/>
            <person name="Santos C.I."/>
            <person name="Clemente C."/>
            <person name="de Oliveira L.M."/>
            <person name="da Silva S.M."/>
            <person name="Costa D.A."/>
            <person name="Varela-Raposo A."/>
            <person name="Horacio E.C.A."/>
            <person name="Matos M."/>
            <person name="Flores O."/>
            <person name="Ruiz J.C."/>
            <person name="Rodrigues-Pousada C."/>
        </authorList>
    </citation>
    <scope>NUCLEOTIDE SEQUENCE [LARGE SCALE GENOMIC DNA]</scope>
    <source>
        <strain evidence="12">ATCC 19364 / DSM 1382 / NCIMB 9332 / VKM B-1759</strain>
    </source>
</reference>
<dbReference type="SUPFAM" id="SSF48452">
    <property type="entry name" value="TPR-like"/>
    <property type="match status" value="1"/>
</dbReference>
<protein>
    <submittedName>
        <fullName evidence="11">Putative peptidase M48 family protein</fullName>
    </submittedName>
</protein>
<dbReference type="Gene3D" id="3.30.2010.10">
    <property type="entry name" value="Metalloproteases ('zincins'), catalytic domain"/>
    <property type="match status" value="1"/>
</dbReference>
<keyword evidence="12" id="KW-1185">Reference proteome</keyword>
<evidence type="ECO:0000256" key="7">
    <source>
        <dbReference type="PROSITE-ProRule" id="PRU00339"/>
    </source>
</evidence>
<dbReference type="CDD" id="cd07333">
    <property type="entry name" value="M48C_bepA_like"/>
    <property type="match status" value="1"/>
</dbReference>
<keyword evidence="4" id="KW-0378">Hydrolase</keyword>
<dbReference type="Gene3D" id="1.25.40.10">
    <property type="entry name" value="Tetratricopeptide repeat domain"/>
    <property type="match status" value="1"/>
</dbReference>
<dbReference type="GO" id="GO:0004222">
    <property type="term" value="F:metalloendopeptidase activity"/>
    <property type="evidence" value="ECO:0007669"/>
    <property type="project" value="InterPro"/>
</dbReference>
<dbReference type="KEGG" id="dgg:DGI_3396"/>
<evidence type="ECO:0000313" key="11">
    <source>
        <dbReference type="EMBL" id="AGW15079.1"/>
    </source>
</evidence>
<evidence type="ECO:0000256" key="2">
    <source>
        <dbReference type="ARBA" id="ARBA00022670"/>
    </source>
</evidence>
<dbReference type="InterPro" id="IPR001915">
    <property type="entry name" value="Peptidase_M48"/>
</dbReference>
<evidence type="ECO:0000256" key="4">
    <source>
        <dbReference type="ARBA" id="ARBA00022801"/>
    </source>
</evidence>
<dbReference type="PROSITE" id="PS50005">
    <property type="entry name" value="TPR"/>
    <property type="match status" value="1"/>
</dbReference>
<organism evidence="11 12">
    <name type="scientific">Megalodesulfovibrio gigas (strain ATCC 19364 / DSM 1382 / NCIMB 9332 / VKM B-1759)</name>
    <name type="common">Desulfovibrio gigas</name>
    <dbReference type="NCBI Taxonomy" id="1121448"/>
    <lineage>
        <taxon>Bacteria</taxon>
        <taxon>Pseudomonadati</taxon>
        <taxon>Thermodesulfobacteriota</taxon>
        <taxon>Desulfovibrionia</taxon>
        <taxon>Desulfovibrionales</taxon>
        <taxon>Desulfovibrionaceae</taxon>
        <taxon>Megalodesulfovibrio</taxon>
    </lineage>
</organism>
<dbReference type="STRING" id="1121448.DGI_3396"/>
<feature type="domain" description="Peptidase M48" evidence="10">
    <location>
        <begin position="65"/>
        <end position="250"/>
    </location>
</feature>
<dbReference type="OrthoDB" id="9810445at2"/>
<keyword evidence="3" id="KW-0479">Metal-binding</keyword>
<dbReference type="GO" id="GO:0046872">
    <property type="term" value="F:metal ion binding"/>
    <property type="evidence" value="ECO:0007669"/>
    <property type="project" value="UniProtKB-KW"/>
</dbReference>
<dbReference type="Pfam" id="PF01435">
    <property type="entry name" value="Peptidase_M48"/>
    <property type="match status" value="1"/>
</dbReference>
<keyword evidence="9" id="KW-0472">Membrane</keyword>
<dbReference type="HOGENOM" id="CLU_030556_2_0_7"/>
<evidence type="ECO:0000256" key="8">
    <source>
        <dbReference type="SAM" id="MobiDB-lite"/>
    </source>
</evidence>
<keyword evidence="9" id="KW-0812">Transmembrane</keyword>
<dbReference type="EMBL" id="CP006585">
    <property type="protein sequence ID" value="AGW15079.1"/>
    <property type="molecule type" value="Genomic_DNA"/>
</dbReference>
<dbReference type="eggNOG" id="COG4783">
    <property type="taxonomic scope" value="Bacteria"/>
</dbReference>
<keyword evidence="6" id="KW-0482">Metalloprotease</keyword>
<dbReference type="InterPro" id="IPR051156">
    <property type="entry name" value="Mito/Outer_Membr_Metalloprot"/>
</dbReference>
<name>T2GFW1_MEGG1</name>
<keyword evidence="5" id="KW-0862">Zinc</keyword>
<sequence>MNVLRTLLFTGLLAVLICSLALCPGWAPRAEAFLGLGEFGIKDEKELGDKFNVLVRSRLPLIEDPEVTTYVGDLIGKLKAAMPPQPFEITHGVINHSALNAFAAPAGYVFVYSGLLLNMENESEVAGVMAHELAHVSQRHIARRIEAMGATSLLSLLGILAGVFIGGRQGQGMVMGSAAAQQAALLSYSRDNEQEADQVGLGYLINAGYPPQGLHRAFEILQKNQWLGGSGSSMPTYLSSHPGLSERIGYVSQNIERLPANVRARKDDNTRFRRIQTLTRARYTDPKVAITYFQRQESTEPCLDALGRGIVLTRMNRFNDAEAAFHDGLRCSGDDPLFLREYARLKFQQGDFQAATSLLQRALAKNRDDLMAHFFLGRILGDTGHIDQAMDSFKRILRQLPEDPEVHEAYGRALGQAGRYFDAHMHLAWAAFYLQNESRTEFHAKKAEELAKAPEQKRELERFKQKQKERKELLRPSLF</sequence>
<dbReference type="PANTHER" id="PTHR22726">
    <property type="entry name" value="METALLOENDOPEPTIDASE OMA1"/>
    <property type="match status" value="1"/>
</dbReference>
<dbReference type="Pfam" id="PF14559">
    <property type="entry name" value="TPR_19"/>
    <property type="match status" value="1"/>
</dbReference>
<feature type="repeat" description="TPR" evidence="7">
    <location>
        <begin position="370"/>
        <end position="403"/>
    </location>
</feature>
<proteinExistence type="predicted"/>
<comment type="cofactor">
    <cofactor evidence="1">
        <name>Zn(2+)</name>
        <dbReference type="ChEBI" id="CHEBI:29105"/>
    </cofactor>
</comment>
<dbReference type="Proteomes" id="UP000016587">
    <property type="component" value="Chromosome"/>
</dbReference>
<accession>T2GFW1</accession>
<evidence type="ECO:0000256" key="1">
    <source>
        <dbReference type="ARBA" id="ARBA00001947"/>
    </source>
</evidence>
<evidence type="ECO:0000256" key="6">
    <source>
        <dbReference type="ARBA" id="ARBA00023049"/>
    </source>
</evidence>
<dbReference type="GO" id="GO:0051603">
    <property type="term" value="P:proteolysis involved in protein catabolic process"/>
    <property type="evidence" value="ECO:0007669"/>
    <property type="project" value="TreeGrafter"/>
</dbReference>
<feature type="transmembrane region" description="Helical" evidence="9">
    <location>
        <begin position="147"/>
        <end position="167"/>
    </location>
</feature>
<dbReference type="PANTHER" id="PTHR22726:SF1">
    <property type="entry name" value="METALLOENDOPEPTIDASE OMA1, MITOCHONDRIAL"/>
    <property type="match status" value="1"/>
</dbReference>
<evidence type="ECO:0000259" key="10">
    <source>
        <dbReference type="Pfam" id="PF01435"/>
    </source>
</evidence>
<dbReference type="SMART" id="SM00028">
    <property type="entry name" value="TPR"/>
    <property type="match status" value="4"/>
</dbReference>
<evidence type="ECO:0000256" key="9">
    <source>
        <dbReference type="SAM" id="Phobius"/>
    </source>
</evidence>
<dbReference type="RefSeq" id="WP_021762200.1">
    <property type="nucleotide sequence ID" value="NC_022444.1"/>
</dbReference>
<dbReference type="InterPro" id="IPR019734">
    <property type="entry name" value="TPR_rpt"/>
</dbReference>
<keyword evidence="9" id="KW-1133">Transmembrane helix</keyword>
<gene>
    <name evidence="11" type="ORF">DGI_3396</name>
</gene>
<dbReference type="AlphaFoldDB" id="T2GFW1"/>
<feature type="region of interest" description="Disordered" evidence="8">
    <location>
        <begin position="448"/>
        <end position="479"/>
    </location>
</feature>
<evidence type="ECO:0000256" key="5">
    <source>
        <dbReference type="ARBA" id="ARBA00022833"/>
    </source>
</evidence>
<evidence type="ECO:0000256" key="3">
    <source>
        <dbReference type="ARBA" id="ARBA00022723"/>
    </source>
</evidence>
<reference evidence="11 12" key="1">
    <citation type="journal article" date="2013" name="J. Bacteriol.">
        <title>Roles of HynAB and Ech, the only two hydrogenases found in the model sulfate reducer Desulfovibrio gigas.</title>
        <authorList>
            <person name="Morais-Silva F.O."/>
            <person name="Santos C.I."/>
            <person name="Rodrigues R."/>
            <person name="Pereira I.A."/>
            <person name="Rodrigues-Pousada C."/>
        </authorList>
    </citation>
    <scope>NUCLEOTIDE SEQUENCE [LARGE SCALE GENOMIC DNA]</scope>
    <source>
        <strain evidence="12">ATCC 19364 / DSM 1382 / NCIMB 9332 / VKM B-1759</strain>
    </source>
</reference>
<keyword evidence="7" id="KW-0802">TPR repeat</keyword>
<dbReference type="PATRIC" id="fig|1121448.10.peg.3348"/>
<keyword evidence="2" id="KW-0645">Protease</keyword>
<dbReference type="InterPro" id="IPR011990">
    <property type="entry name" value="TPR-like_helical_dom_sf"/>
</dbReference>
<evidence type="ECO:0000313" key="12">
    <source>
        <dbReference type="Proteomes" id="UP000016587"/>
    </source>
</evidence>
<dbReference type="GO" id="GO:0016020">
    <property type="term" value="C:membrane"/>
    <property type="evidence" value="ECO:0007669"/>
    <property type="project" value="TreeGrafter"/>
</dbReference>